<proteinExistence type="predicted"/>
<protein>
    <submittedName>
        <fullName evidence="1">Uncharacterized protein</fullName>
    </submittedName>
</protein>
<keyword evidence="2" id="KW-1185">Reference proteome</keyword>
<dbReference type="AlphaFoldDB" id="A0A9P5ZXN8"/>
<dbReference type="Proteomes" id="UP000807025">
    <property type="component" value="Unassembled WGS sequence"/>
</dbReference>
<organism evidence="1 2">
    <name type="scientific">Pleurotus eryngii</name>
    <name type="common">Boletus of the steppes</name>
    <dbReference type="NCBI Taxonomy" id="5323"/>
    <lineage>
        <taxon>Eukaryota</taxon>
        <taxon>Fungi</taxon>
        <taxon>Dikarya</taxon>
        <taxon>Basidiomycota</taxon>
        <taxon>Agaricomycotina</taxon>
        <taxon>Agaricomycetes</taxon>
        <taxon>Agaricomycetidae</taxon>
        <taxon>Agaricales</taxon>
        <taxon>Pleurotineae</taxon>
        <taxon>Pleurotaceae</taxon>
        <taxon>Pleurotus</taxon>
    </lineage>
</organism>
<sequence>MSPRFISLAVFRTPPASRSPTAPIRMIDALTIPHIGWGIFSAGGSRNWLFYNLQNGAIFPIGSNPFPAPVSVSLVHGRIPPIRHDLRYKQGE</sequence>
<name>A0A9P5ZXN8_PLEER</name>
<comment type="caution">
    <text evidence="1">The sequence shown here is derived from an EMBL/GenBank/DDBJ whole genome shotgun (WGS) entry which is preliminary data.</text>
</comment>
<evidence type="ECO:0000313" key="1">
    <source>
        <dbReference type="EMBL" id="KAF9495890.1"/>
    </source>
</evidence>
<dbReference type="OrthoDB" id="5985073at2759"/>
<reference evidence="1" key="1">
    <citation type="submission" date="2020-11" db="EMBL/GenBank/DDBJ databases">
        <authorList>
            <consortium name="DOE Joint Genome Institute"/>
            <person name="Ahrendt S."/>
            <person name="Riley R."/>
            <person name="Andreopoulos W."/>
            <person name="Labutti K."/>
            <person name="Pangilinan J."/>
            <person name="Ruiz-Duenas F.J."/>
            <person name="Barrasa J.M."/>
            <person name="Sanchez-Garcia M."/>
            <person name="Camarero S."/>
            <person name="Miyauchi S."/>
            <person name="Serrano A."/>
            <person name="Linde D."/>
            <person name="Babiker R."/>
            <person name="Drula E."/>
            <person name="Ayuso-Fernandez I."/>
            <person name="Pacheco R."/>
            <person name="Padilla G."/>
            <person name="Ferreira P."/>
            <person name="Barriuso J."/>
            <person name="Kellner H."/>
            <person name="Castanera R."/>
            <person name="Alfaro M."/>
            <person name="Ramirez L."/>
            <person name="Pisabarro A.G."/>
            <person name="Kuo A."/>
            <person name="Tritt A."/>
            <person name="Lipzen A."/>
            <person name="He G."/>
            <person name="Yan M."/>
            <person name="Ng V."/>
            <person name="Cullen D."/>
            <person name="Martin F."/>
            <person name="Rosso M.-N."/>
            <person name="Henrissat B."/>
            <person name="Hibbett D."/>
            <person name="Martinez A.T."/>
            <person name="Grigoriev I.V."/>
        </authorList>
    </citation>
    <scope>NUCLEOTIDE SEQUENCE</scope>
    <source>
        <strain evidence="1">ATCC 90797</strain>
    </source>
</reference>
<gene>
    <name evidence="1" type="ORF">BDN71DRAFT_1446823</name>
</gene>
<accession>A0A9P5ZXN8</accession>
<evidence type="ECO:0000313" key="2">
    <source>
        <dbReference type="Proteomes" id="UP000807025"/>
    </source>
</evidence>
<dbReference type="EMBL" id="MU154557">
    <property type="protein sequence ID" value="KAF9495890.1"/>
    <property type="molecule type" value="Genomic_DNA"/>
</dbReference>